<sequence length="98" mass="10533">MKPKGERCFSSHVVSFCLADTGAQWVFDQSGKNPFPAPGVTRVALCSFSNAMDVFGKKVSAWASDLLAGVGLSSFSKAIEPLGNMLFELLTVRFSLKV</sequence>
<accession>A0ABT8BZ45</accession>
<proteinExistence type="predicted"/>
<dbReference type="EMBL" id="JAUFQC010000027">
    <property type="protein sequence ID" value="MDN3612437.1"/>
    <property type="molecule type" value="Genomic_DNA"/>
</dbReference>
<name>A0ABT8BZ45_9VIBR</name>
<dbReference type="RefSeq" id="WP_290313378.1">
    <property type="nucleotide sequence ID" value="NZ_JAUFQC010000027.1"/>
</dbReference>
<gene>
    <name evidence="1" type="ORF">QWZ16_22825</name>
</gene>
<comment type="caution">
    <text evidence="1">The sequence shown here is derived from an EMBL/GenBank/DDBJ whole genome shotgun (WGS) entry which is preliminary data.</text>
</comment>
<evidence type="ECO:0000313" key="2">
    <source>
        <dbReference type="Proteomes" id="UP001238540"/>
    </source>
</evidence>
<evidence type="ECO:0000313" key="1">
    <source>
        <dbReference type="EMBL" id="MDN3612437.1"/>
    </source>
</evidence>
<organism evidence="1 2">
    <name type="scientific">Vibrio ostreicida</name>
    <dbReference type="NCBI Taxonomy" id="526588"/>
    <lineage>
        <taxon>Bacteria</taxon>
        <taxon>Pseudomonadati</taxon>
        <taxon>Pseudomonadota</taxon>
        <taxon>Gammaproteobacteria</taxon>
        <taxon>Vibrionales</taxon>
        <taxon>Vibrionaceae</taxon>
        <taxon>Vibrio</taxon>
    </lineage>
</organism>
<reference evidence="2" key="1">
    <citation type="journal article" date="2019" name="Int. J. Syst. Evol. Microbiol.">
        <title>The Global Catalogue of Microorganisms (GCM) 10K type strain sequencing project: providing services to taxonomists for standard genome sequencing and annotation.</title>
        <authorList>
            <consortium name="The Broad Institute Genomics Platform"/>
            <consortium name="The Broad Institute Genome Sequencing Center for Infectious Disease"/>
            <person name="Wu L."/>
            <person name="Ma J."/>
        </authorList>
    </citation>
    <scope>NUCLEOTIDE SEQUENCE [LARGE SCALE GENOMIC DNA]</scope>
    <source>
        <strain evidence="2">CECT 7398</strain>
    </source>
</reference>
<dbReference type="Proteomes" id="UP001238540">
    <property type="component" value="Unassembled WGS sequence"/>
</dbReference>
<protein>
    <submittedName>
        <fullName evidence="1">Uncharacterized protein</fullName>
    </submittedName>
</protein>
<keyword evidence="2" id="KW-1185">Reference proteome</keyword>